<keyword evidence="2" id="KW-1185">Reference proteome</keyword>
<dbReference type="AlphaFoldDB" id="W0P912"/>
<dbReference type="PATRIC" id="fig|1247726.3.peg.1191"/>
<accession>W0P912</accession>
<protein>
    <recommendedName>
        <fullName evidence="3">Phage head-tail adaptor</fullName>
    </recommendedName>
</protein>
<dbReference type="InterPro" id="IPR038666">
    <property type="entry name" value="SSP1_head-tail_sf"/>
</dbReference>
<evidence type="ECO:0008006" key="3">
    <source>
        <dbReference type="Google" id="ProtNLM"/>
    </source>
</evidence>
<dbReference type="InterPro" id="IPR008767">
    <property type="entry name" value="Phage_SPP1_head-tail_adaptor"/>
</dbReference>
<dbReference type="HOGENOM" id="CLU_147810_2_0_4"/>
<name>W0P912_ADVMD</name>
<organism evidence="1 2">
    <name type="scientific">Advenella mimigardefordensis (strain DSM 17166 / LMG 22922 / DPN7)</name>
    <dbReference type="NCBI Taxonomy" id="1247726"/>
    <lineage>
        <taxon>Bacteria</taxon>
        <taxon>Pseudomonadati</taxon>
        <taxon>Pseudomonadota</taxon>
        <taxon>Betaproteobacteria</taxon>
        <taxon>Burkholderiales</taxon>
        <taxon>Alcaligenaceae</taxon>
    </lineage>
</organism>
<dbReference type="eggNOG" id="COG5614">
    <property type="taxonomic scope" value="Bacteria"/>
</dbReference>
<dbReference type="KEGG" id="amim:MIM_c10880"/>
<reference evidence="1 2" key="1">
    <citation type="journal article" date="2014" name="Microbiology">
        <title>Unravelling the complete genome sequence of Advenella mimigardefordensis strain DPN7T and novel insights in the catabolism of the xenobiotic polythioester precursor 3,3'-dithiodipropionate.</title>
        <authorList>
            <person name="Wubbeler J.H."/>
            <person name="Hiessl S."/>
            <person name="Schuldes J."/>
            <person name="Thurmer A."/>
            <person name="Daniel R."/>
            <person name="Steinbuchel A."/>
        </authorList>
    </citation>
    <scope>NUCLEOTIDE SEQUENCE [LARGE SCALE GENOMIC DNA]</scope>
    <source>
        <strain evidence="2">DSM 17166 / LMG 22922 / DPN7</strain>
    </source>
</reference>
<proteinExistence type="predicted"/>
<dbReference type="Pfam" id="PF05521">
    <property type="entry name" value="Phage_HCP"/>
    <property type="match status" value="1"/>
</dbReference>
<evidence type="ECO:0000313" key="1">
    <source>
        <dbReference type="EMBL" id="AHG63186.1"/>
    </source>
</evidence>
<evidence type="ECO:0000313" key="2">
    <source>
        <dbReference type="Proteomes" id="UP000019095"/>
    </source>
</evidence>
<gene>
    <name evidence="1" type="ORF">MIM_c10880</name>
</gene>
<dbReference type="Proteomes" id="UP000019095">
    <property type="component" value="Chromosome"/>
</dbReference>
<dbReference type="OrthoDB" id="8640229at2"/>
<dbReference type="EMBL" id="CP003915">
    <property type="protein sequence ID" value="AHG63186.1"/>
    <property type="molecule type" value="Genomic_DNA"/>
</dbReference>
<dbReference type="RefSeq" id="WP_025371811.1">
    <property type="nucleotide sequence ID" value="NZ_CP003915.1"/>
</dbReference>
<dbReference type="Gene3D" id="2.40.10.270">
    <property type="entry name" value="Bacteriophage SPP1 head-tail adaptor protein"/>
    <property type="match status" value="1"/>
</dbReference>
<dbReference type="STRING" id="1247726.MIM_c10880"/>
<sequence>MLAQRLRHRIAIQEWMITGQDPVTGAEVGEWVAYELSGKPLDNVPAEVLTGPGKEFIAADAKQAQTTARINIRWFPIDRIDLYRLRILWDGRVYNIVSAETDVTARREWRLRCEDGVNEG</sequence>